<dbReference type="Gene3D" id="3.30.1330.30">
    <property type="match status" value="1"/>
</dbReference>
<sequence>MALAMLLSGDSVRAPAIRRVQKISSTGSVDSSRVRLNLTIKVTRIEFSSTSGGAGEDNNPNNVGEASAPAESTTASLHITGPVIVENQHVRLGAFHTLDIEAQRDIRIEKIEGWDSIASARVDEAIVPGKGAEVAAVVCGEGTAAFCLLSEHMTIVTNRLSVPIPRKAGSSAQHEKGLGKFYATLFDAFLRHVPYANVGLKAIVIASPGWVRDSVYEYLVQEASRRGDKILQKALKEKVVRVHVNSPHVHSLVEVLKSPKIVSQLKETKFAREGIVLDKFFKMLGVDEMRAWYGPDHVVLAADRGAIGTLLISDDLFRASNPETRKKYVALVEAVQQKGGEVVIFSSMHESGQQLNQLTGIAAILTFPLDIEVVEAEEKEAQEAG</sequence>
<feature type="domain" description="eRF1/Pelota-like N-terminal" evidence="7">
    <location>
        <begin position="1"/>
        <end position="127"/>
    </location>
</feature>
<dbReference type="InterPro" id="IPR029064">
    <property type="entry name" value="Ribosomal_eL30-like_sf"/>
</dbReference>
<dbReference type="PANTHER" id="PTHR10853">
    <property type="entry name" value="PELOTA"/>
    <property type="match status" value="1"/>
</dbReference>
<dbReference type="SMART" id="SM01194">
    <property type="entry name" value="eRF1_1"/>
    <property type="match status" value="1"/>
</dbReference>
<evidence type="ECO:0000256" key="1">
    <source>
        <dbReference type="ARBA" id="ARBA00001968"/>
    </source>
</evidence>
<dbReference type="SUPFAM" id="SSF53137">
    <property type="entry name" value="Translational machinery components"/>
    <property type="match status" value="1"/>
</dbReference>
<dbReference type="Pfam" id="PF03465">
    <property type="entry name" value="eRF1_3"/>
    <property type="match status" value="1"/>
</dbReference>
<keyword evidence="9" id="KW-1185">Reference proteome</keyword>
<evidence type="ECO:0000313" key="8">
    <source>
        <dbReference type="EMBL" id="GAT59953.1"/>
    </source>
</evidence>
<evidence type="ECO:0000256" key="5">
    <source>
        <dbReference type="ARBA" id="ARBA00022723"/>
    </source>
</evidence>
<evidence type="ECO:0000259" key="7">
    <source>
        <dbReference type="SMART" id="SM01194"/>
    </source>
</evidence>
<dbReference type="Gene3D" id="2.30.30.870">
    <property type="entry name" value="Pelota, domain A"/>
    <property type="match status" value="1"/>
</dbReference>
<comment type="subcellular location">
    <subcellularLocation>
        <location evidence="2">Cytoplasm</location>
    </subcellularLocation>
</comment>
<protein>
    <recommendedName>
        <fullName evidence="7">eRF1/Pelota-like N-terminal domain-containing protein</fullName>
    </recommendedName>
</protein>
<feature type="region of interest" description="Disordered" evidence="6">
    <location>
        <begin position="49"/>
        <end position="72"/>
    </location>
</feature>
<evidence type="ECO:0000256" key="4">
    <source>
        <dbReference type="ARBA" id="ARBA00022490"/>
    </source>
</evidence>
<comment type="cofactor">
    <cofactor evidence="1">
        <name>a divalent metal cation</name>
        <dbReference type="ChEBI" id="CHEBI:60240"/>
    </cofactor>
</comment>
<accession>A0ABQ0M9C0</accession>
<dbReference type="EMBL" id="DF849927">
    <property type="protein sequence ID" value="GAT59953.1"/>
    <property type="molecule type" value="Genomic_DNA"/>
</dbReference>
<dbReference type="InterPro" id="IPR005140">
    <property type="entry name" value="eRF1_Pelota-like_N"/>
</dbReference>
<dbReference type="Pfam" id="PF03464">
    <property type="entry name" value="eRF1_2"/>
    <property type="match status" value="1"/>
</dbReference>
<comment type="similarity">
    <text evidence="3">Belongs to the eukaryotic release factor 1 family. Pelota subfamily.</text>
</comment>
<gene>
    <name evidence="8" type="ORF">MCHLO_16167</name>
</gene>
<keyword evidence="5" id="KW-0479">Metal-binding</keyword>
<dbReference type="InterPro" id="IPR058547">
    <property type="entry name" value="Pelota_N"/>
</dbReference>
<evidence type="ECO:0000256" key="2">
    <source>
        <dbReference type="ARBA" id="ARBA00004496"/>
    </source>
</evidence>
<dbReference type="InterPro" id="IPR005142">
    <property type="entry name" value="eRF1_3"/>
</dbReference>
<organism evidence="8 9">
    <name type="scientific">Mycena chlorophos</name>
    <name type="common">Agaric fungus</name>
    <name type="synonym">Agaricus chlorophos</name>
    <dbReference type="NCBI Taxonomy" id="658473"/>
    <lineage>
        <taxon>Eukaryota</taxon>
        <taxon>Fungi</taxon>
        <taxon>Dikarya</taxon>
        <taxon>Basidiomycota</taxon>
        <taxon>Agaricomycotina</taxon>
        <taxon>Agaricomycetes</taxon>
        <taxon>Agaricomycetidae</taxon>
        <taxon>Agaricales</taxon>
        <taxon>Marasmiineae</taxon>
        <taxon>Mycenaceae</taxon>
        <taxon>Mycena</taxon>
    </lineage>
</organism>
<dbReference type="Gene3D" id="3.30.420.60">
    <property type="entry name" value="eRF1 domain 2"/>
    <property type="match status" value="1"/>
</dbReference>
<dbReference type="InterPro" id="IPR004405">
    <property type="entry name" value="TF_pelota"/>
</dbReference>
<dbReference type="InterPro" id="IPR005141">
    <property type="entry name" value="eRF1_2"/>
</dbReference>
<evidence type="ECO:0000313" key="9">
    <source>
        <dbReference type="Proteomes" id="UP000815677"/>
    </source>
</evidence>
<dbReference type="Proteomes" id="UP000815677">
    <property type="component" value="Unassembled WGS sequence"/>
</dbReference>
<dbReference type="InterPro" id="IPR038069">
    <property type="entry name" value="Pelota/DOM34_N"/>
</dbReference>
<dbReference type="SUPFAM" id="SSF159065">
    <property type="entry name" value="Dom34/Pelota N-terminal domain-like"/>
    <property type="match status" value="1"/>
</dbReference>
<name>A0ABQ0M9C0_MYCCL</name>
<dbReference type="PANTHER" id="PTHR10853:SF0">
    <property type="entry name" value="PROTEIN PELOTA HOMOLOG"/>
    <property type="match status" value="1"/>
</dbReference>
<dbReference type="Pfam" id="PF26356">
    <property type="entry name" value="Pelota_N"/>
    <property type="match status" value="1"/>
</dbReference>
<dbReference type="InterPro" id="IPR042226">
    <property type="entry name" value="eFR1_2_sf"/>
</dbReference>
<evidence type="ECO:0000256" key="3">
    <source>
        <dbReference type="ARBA" id="ARBA00009504"/>
    </source>
</evidence>
<reference evidence="8" key="1">
    <citation type="submission" date="2014-09" db="EMBL/GenBank/DDBJ databases">
        <title>Genome sequence of the luminous mushroom Mycena chlorophos for searching fungal bioluminescence genes.</title>
        <authorList>
            <person name="Tanaka Y."/>
            <person name="Kasuga D."/>
            <person name="Oba Y."/>
            <person name="Hase S."/>
            <person name="Sato K."/>
            <person name="Oba Y."/>
            <person name="Sakakibara Y."/>
        </authorList>
    </citation>
    <scope>NUCLEOTIDE SEQUENCE</scope>
</reference>
<dbReference type="SUPFAM" id="SSF55315">
    <property type="entry name" value="L30e-like"/>
    <property type="match status" value="1"/>
</dbReference>
<keyword evidence="4" id="KW-0963">Cytoplasm</keyword>
<evidence type="ECO:0000256" key="6">
    <source>
        <dbReference type="SAM" id="MobiDB-lite"/>
    </source>
</evidence>
<proteinExistence type="inferred from homology"/>